<dbReference type="Proteomes" id="UP000464524">
    <property type="component" value="Chromosome"/>
</dbReference>
<dbReference type="InterPro" id="IPR008249">
    <property type="entry name" value="UPF0231"/>
</dbReference>
<reference evidence="2 3" key="1">
    <citation type="submission" date="2019-12" db="EMBL/GenBank/DDBJ databases">
        <title>Genome sequencing and assembly of endphytes of Porphyra tenera.</title>
        <authorList>
            <person name="Park J.M."/>
            <person name="Shin R."/>
            <person name="Jo S.H."/>
        </authorList>
    </citation>
    <scope>NUCLEOTIDE SEQUENCE [LARGE SCALE GENOMIC DNA]</scope>
    <source>
        <strain evidence="2 3">GPM4</strain>
    </source>
</reference>
<dbReference type="NCBIfam" id="NF003584">
    <property type="entry name" value="PRK05248.3-5"/>
    <property type="match status" value="1"/>
</dbReference>
<evidence type="ECO:0000313" key="3">
    <source>
        <dbReference type="Proteomes" id="UP000464524"/>
    </source>
</evidence>
<dbReference type="KEGG" id="pmes:FX988_01298"/>
<dbReference type="PIRSF" id="PIRSF006287">
    <property type="entry name" value="UCP006287"/>
    <property type="match status" value="1"/>
</dbReference>
<sequence length="122" mass="14360">MDYQFIRNDRAEPAAIFEMGAETLGLWFTEELGRDRKKLAHILNVIQQLEDKEIEHYLLQGHEFNMELNRDEIEVYAAITRDESEVDIPQDTELYDQESICGCGLEDFKDVLLSWEQFVGRM</sequence>
<dbReference type="AlphaFoldDB" id="A0A857JHD6"/>
<accession>A0A857JHD6</accession>
<dbReference type="OrthoDB" id="5739292at2"/>
<protein>
    <submittedName>
        <fullName evidence="2">Uncharacterized protein</fullName>
    </submittedName>
</protein>
<evidence type="ECO:0000256" key="1">
    <source>
        <dbReference type="ARBA" id="ARBA00005367"/>
    </source>
</evidence>
<dbReference type="RefSeq" id="WP_160178859.1">
    <property type="nucleotide sequence ID" value="NZ_CP047656.1"/>
</dbReference>
<gene>
    <name evidence="2" type="ORF">FX988_01298</name>
</gene>
<evidence type="ECO:0000313" key="2">
    <source>
        <dbReference type="EMBL" id="QHJ11076.1"/>
    </source>
</evidence>
<proteinExistence type="inferred from homology"/>
<comment type="similarity">
    <text evidence="1">Belongs to the UPF0231 family.</text>
</comment>
<organism evidence="2 3">
    <name type="scientific">Paraglaciecola mesophila</name>
    <dbReference type="NCBI Taxonomy" id="197222"/>
    <lineage>
        <taxon>Bacteria</taxon>
        <taxon>Pseudomonadati</taxon>
        <taxon>Pseudomonadota</taxon>
        <taxon>Gammaproteobacteria</taxon>
        <taxon>Alteromonadales</taxon>
        <taxon>Alteromonadaceae</taxon>
        <taxon>Paraglaciecola</taxon>
    </lineage>
</organism>
<keyword evidence="3" id="KW-1185">Reference proteome</keyword>
<dbReference type="Pfam" id="PF06062">
    <property type="entry name" value="UPF0231"/>
    <property type="match status" value="1"/>
</dbReference>
<dbReference type="EMBL" id="CP047656">
    <property type="protein sequence ID" value="QHJ11076.1"/>
    <property type="molecule type" value="Genomic_DNA"/>
</dbReference>
<name>A0A857JHD6_9ALTE</name>